<reference evidence="3" key="1">
    <citation type="journal article" date="2014" name="Int. J. Syst. Evol. Microbiol.">
        <title>Complete genome of a new Firmicutes species belonging to the dominant human colonic microbiota ('Ruminococcus bicirculans') reveals two chromosomes and a selective capacity to utilize plant glucans.</title>
        <authorList>
            <consortium name="NISC Comparative Sequencing Program"/>
            <person name="Wegmann U."/>
            <person name="Louis P."/>
            <person name="Goesmann A."/>
            <person name="Henrissat B."/>
            <person name="Duncan S.H."/>
            <person name="Flint H.J."/>
        </authorList>
    </citation>
    <scope>NUCLEOTIDE SEQUENCE</scope>
    <source>
        <strain evidence="3">NBRC 107169</strain>
    </source>
</reference>
<evidence type="ECO:0000256" key="1">
    <source>
        <dbReference type="SAM" id="MobiDB-lite"/>
    </source>
</evidence>
<reference evidence="3" key="2">
    <citation type="submission" date="2023-01" db="EMBL/GenBank/DDBJ databases">
        <title>Draft genome sequence of Maritalea porphyrae strain NBRC 107169.</title>
        <authorList>
            <person name="Sun Q."/>
            <person name="Mori K."/>
        </authorList>
    </citation>
    <scope>NUCLEOTIDE SEQUENCE</scope>
    <source>
        <strain evidence="3">NBRC 107169</strain>
    </source>
</reference>
<comment type="caution">
    <text evidence="3">The sequence shown here is derived from an EMBL/GenBank/DDBJ whole genome shotgun (WGS) entry which is preliminary data.</text>
</comment>
<evidence type="ECO:0000313" key="3">
    <source>
        <dbReference type="EMBL" id="GLQ18921.1"/>
    </source>
</evidence>
<sequence>MEGNEMAKLCQSCSMPMDKDPGGGGTETDGSKSDKYCSLCYQDGKFFNPDFTAKEMQDFCIQQMKKQGMPGFVAWIFTRGIPKLERWRAD</sequence>
<evidence type="ECO:0000259" key="2">
    <source>
        <dbReference type="Pfam" id="PF12674"/>
    </source>
</evidence>
<keyword evidence="4" id="KW-1185">Reference proteome</keyword>
<proteinExistence type="predicted"/>
<dbReference type="InterPro" id="IPR025868">
    <property type="entry name" value="Zn_ribbon_dom_put"/>
</dbReference>
<dbReference type="EMBL" id="BSNI01000002">
    <property type="protein sequence ID" value="GLQ18921.1"/>
    <property type="molecule type" value="Genomic_DNA"/>
</dbReference>
<evidence type="ECO:0000313" key="4">
    <source>
        <dbReference type="Proteomes" id="UP001161405"/>
    </source>
</evidence>
<gene>
    <name evidence="3" type="ORF">GCM10007879_31700</name>
</gene>
<feature type="region of interest" description="Disordered" evidence="1">
    <location>
        <begin position="13"/>
        <end position="32"/>
    </location>
</feature>
<accession>A0ABQ5UWZ4</accession>
<protein>
    <recommendedName>
        <fullName evidence="2">Putative zinc ribbon domain-containing protein</fullName>
    </recommendedName>
</protein>
<feature type="domain" description="Putative zinc ribbon" evidence="2">
    <location>
        <begin position="9"/>
        <end position="88"/>
    </location>
</feature>
<name>A0ABQ5UWZ4_9HYPH</name>
<organism evidence="3 4">
    <name type="scientific">Maritalea porphyrae</name>
    <dbReference type="NCBI Taxonomy" id="880732"/>
    <lineage>
        <taxon>Bacteria</taxon>
        <taxon>Pseudomonadati</taxon>
        <taxon>Pseudomonadota</taxon>
        <taxon>Alphaproteobacteria</taxon>
        <taxon>Hyphomicrobiales</taxon>
        <taxon>Devosiaceae</taxon>
        <taxon>Maritalea</taxon>
    </lineage>
</organism>
<dbReference type="Proteomes" id="UP001161405">
    <property type="component" value="Unassembled WGS sequence"/>
</dbReference>
<dbReference type="Pfam" id="PF12674">
    <property type="entry name" value="Zn_ribbon_2"/>
    <property type="match status" value="1"/>
</dbReference>